<dbReference type="PANTHER" id="PTHR36713:SF1">
    <property type="entry name" value="OS09G0344700 PROTEIN"/>
    <property type="match status" value="1"/>
</dbReference>
<organism evidence="1 2">
    <name type="scientific">Rhododendron simsii</name>
    <name type="common">Sims's rhododendron</name>
    <dbReference type="NCBI Taxonomy" id="118357"/>
    <lineage>
        <taxon>Eukaryota</taxon>
        <taxon>Viridiplantae</taxon>
        <taxon>Streptophyta</taxon>
        <taxon>Embryophyta</taxon>
        <taxon>Tracheophyta</taxon>
        <taxon>Spermatophyta</taxon>
        <taxon>Magnoliopsida</taxon>
        <taxon>eudicotyledons</taxon>
        <taxon>Gunneridae</taxon>
        <taxon>Pentapetalae</taxon>
        <taxon>asterids</taxon>
        <taxon>Ericales</taxon>
        <taxon>Ericaceae</taxon>
        <taxon>Ericoideae</taxon>
        <taxon>Rhodoreae</taxon>
        <taxon>Rhododendron</taxon>
    </lineage>
</organism>
<protein>
    <submittedName>
        <fullName evidence="1">Uncharacterized protein</fullName>
    </submittedName>
</protein>
<keyword evidence="2" id="KW-1185">Reference proteome</keyword>
<proteinExistence type="predicted"/>
<dbReference type="Proteomes" id="UP000626092">
    <property type="component" value="Unassembled WGS sequence"/>
</dbReference>
<reference evidence="1" key="1">
    <citation type="submission" date="2019-11" db="EMBL/GenBank/DDBJ databases">
        <authorList>
            <person name="Liu Y."/>
            <person name="Hou J."/>
            <person name="Li T.-Q."/>
            <person name="Guan C.-H."/>
            <person name="Wu X."/>
            <person name="Wu H.-Z."/>
            <person name="Ling F."/>
            <person name="Zhang R."/>
            <person name="Shi X.-G."/>
            <person name="Ren J.-P."/>
            <person name="Chen E.-F."/>
            <person name="Sun J.-M."/>
        </authorList>
    </citation>
    <scope>NUCLEOTIDE SEQUENCE</scope>
    <source>
        <strain evidence="1">Adult_tree_wgs_1</strain>
        <tissue evidence="1">Leaves</tissue>
    </source>
</reference>
<sequence>MEATTTAKGLLDKIRPLCAEDVGLKDCALPPGSMKEAFLKAATGFSSHAALIFEKEEEHCVEDPCGRSYGTIV</sequence>
<dbReference type="EMBL" id="WJXA01000006">
    <property type="protein sequence ID" value="KAF7141650.1"/>
    <property type="molecule type" value="Genomic_DNA"/>
</dbReference>
<name>A0A834GWG3_RHOSS</name>
<accession>A0A834GWG3</accession>
<dbReference type="AlphaFoldDB" id="A0A834GWG3"/>
<dbReference type="PANTHER" id="PTHR36713">
    <property type="entry name" value="OS09G0344700 PROTEIN"/>
    <property type="match status" value="1"/>
</dbReference>
<evidence type="ECO:0000313" key="1">
    <source>
        <dbReference type="EMBL" id="KAF7141650.1"/>
    </source>
</evidence>
<comment type="caution">
    <text evidence="1">The sequence shown here is derived from an EMBL/GenBank/DDBJ whole genome shotgun (WGS) entry which is preliminary data.</text>
</comment>
<evidence type="ECO:0000313" key="2">
    <source>
        <dbReference type="Proteomes" id="UP000626092"/>
    </source>
</evidence>
<dbReference type="OrthoDB" id="773986at2759"/>
<gene>
    <name evidence="1" type="ORF">RHSIM_Rhsim06G0080600</name>
</gene>